<dbReference type="AlphaFoldDB" id="A0A8S9SKZ0"/>
<sequence>MSSSQGDKRTSDVEMGEATSQTPVPASSVEVPACIVGHLSFRDKLVRRKGASPSWCRVPILFCSGRCSPSSSVLAVTPDHGAEVLVPQNAGTLVDTSVPCVLDALVHPAGSSTTPILVEDKERAAESMPPPPARKEIVLALHAPRAAPIAQLKGRKRKFTKGGDGNSSQQGSSNLALGLRGKFMSLIDGMISECDSEASRLAGELTEMQGRWSETEAMLTVVKDSHSAKRQIKSDVGSTSCGIEEAKDALRAEFQAHLAKISAFLGSLECIRSRDLALATVEGGMAGVRALQSETPPSLEAEDTRLSDCKGDSAAVDGDFDLVLADLKSACFLPTCSEDPEGKIPVVRENGGDAAPRLDEVMGEEEA</sequence>
<name>A0A8S9SKZ0_BRACR</name>
<protein>
    <submittedName>
        <fullName evidence="2">Uncharacterized protein</fullName>
    </submittedName>
</protein>
<proteinExistence type="predicted"/>
<evidence type="ECO:0000313" key="2">
    <source>
        <dbReference type="EMBL" id="KAF3601509.1"/>
    </source>
</evidence>
<evidence type="ECO:0000313" key="3">
    <source>
        <dbReference type="Proteomes" id="UP000712600"/>
    </source>
</evidence>
<feature type="region of interest" description="Disordered" evidence="1">
    <location>
        <begin position="153"/>
        <end position="173"/>
    </location>
</feature>
<feature type="region of interest" description="Disordered" evidence="1">
    <location>
        <begin position="342"/>
        <end position="367"/>
    </location>
</feature>
<dbReference type="EMBL" id="QGKX02000004">
    <property type="protein sequence ID" value="KAF3601509.1"/>
    <property type="molecule type" value="Genomic_DNA"/>
</dbReference>
<dbReference type="Proteomes" id="UP000712600">
    <property type="component" value="Unassembled WGS sequence"/>
</dbReference>
<feature type="region of interest" description="Disordered" evidence="1">
    <location>
        <begin position="1"/>
        <end position="25"/>
    </location>
</feature>
<accession>A0A8S9SKZ0</accession>
<reference evidence="2" key="1">
    <citation type="submission" date="2019-12" db="EMBL/GenBank/DDBJ databases">
        <title>Genome sequencing and annotation of Brassica cretica.</title>
        <authorList>
            <person name="Studholme D.J."/>
            <person name="Sarris P."/>
        </authorList>
    </citation>
    <scope>NUCLEOTIDE SEQUENCE</scope>
    <source>
        <strain evidence="2">PFS-109/04</strain>
        <tissue evidence="2">Leaf</tissue>
    </source>
</reference>
<organism evidence="2 3">
    <name type="scientific">Brassica cretica</name>
    <name type="common">Mustard</name>
    <dbReference type="NCBI Taxonomy" id="69181"/>
    <lineage>
        <taxon>Eukaryota</taxon>
        <taxon>Viridiplantae</taxon>
        <taxon>Streptophyta</taxon>
        <taxon>Embryophyta</taxon>
        <taxon>Tracheophyta</taxon>
        <taxon>Spermatophyta</taxon>
        <taxon>Magnoliopsida</taxon>
        <taxon>eudicotyledons</taxon>
        <taxon>Gunneridae</taxon>
        <taxon>Pentapetalae</taxon>
        <taxon>rosids</taxon>
        <taxon>malvids</taxon>
        <taxon>Brassicales</taxon>
        <taxon>Brassicaceae</taxon>
        <taxon>Brassiceae</taxon>
        <taxon>Brassica</taxon>
    </lineage>
</organism>
<feature type="compositionally biased region" description="Basic and acidic residues" evidence="1">
    <location>
        <begin position="1"/>
        <end position="12"/>
    </location>
</feature>
<comment type="caution">
    <text evidence="2">The sequence shown here is derived from an EMBL/GenBank/DDBJ whole genome shotgun (WGS) entry which is preliminary data.</text>
</comment>
<gene>
    <name evidence="2" type="ORF">F2Q69_00035614</name>
</gene>
<evidence type="ECO:0000256" key="1">
    <source>
        <dbReference type="SAM" id="MobiDB-lite"/>
    </source>
</evidence>